<dbReference type="GO" id="GO:0016779">
    <property type="term" value="F:nucleotidyltransferase activity"/>
    <property type="evidence" value="ECO:0007669"/>
    <property type="project" value="UniProtKB-KW"/>
</dbReference>
<name>A0A9D9N937_9BACT</name>
<dbReference type="PANTHER" id="PTHR43584">
    <property type="entry name" value="NUCLEOTIDYL TRANSFERASE"/>
    <property type="match status" value="1"/>
</dbReference>
<dbReference type="EMBL" id="JADIME010000017">
    <property type="protein sequence ID" value="MBO8464689.1"/>
    <property type="molecule type" value="Genomic_DNA"/>
</dbReference>
<keyword evidence="1 4" id="KW-0808">Transferase</keyword>
<proteinExistence type="predicted"/>
<dbReference type="AlphaFoldDB" id="A0A9D9N937"/>
<keyword evidence="2" id="KW-0548">Nucleotidyltransferase</keyword>
<dbReference type="InterPro" id="IPR005835">
    <property type="entry name" value="NTP_transferase_dom"/>
</dbReference>
<feature type="domain" description="Nucleotidyl transferase" evidence="3">
    <location>
        <begin position="2"/>
        <end position="133"/>
    </location>
</feature>
<dbReference type="InterPro" id="IPR050065">
    <property type="entry name" value="GlmU-like"/>
</dbReference>
<gene>
    <name evidence="4" type="ORF">IAB93_01675</name>
</gene>
<evidence type="ECO:0000313" key="5">
    <source>
        <dbReference type="Proteomes" id="UP000823597"/>
    </source>
</evidence>
<evidence type="ECO:0000256" key="2">
    <source>
        <dbReference type="ARBA" id="ARBA00022695"/>
    </source>
</evidence>
<dbReference type="InterPro" id="IPR029044">
    <property type="entry name" value="Nucleotide-diphossugar_trans"/>
</dbReference>
<dbReference type="PANTHER" id="PTHR43584:SF8">
    <property type="entry name" value="N-ACETYLMURAMATE ALPHA-1-PHOSPHATE URIDYLYLTRANSFERASE"/>
    <property type="match status" value="1"/>
</dbReference>
<dbReference type="Proteomes" id="UP000823597">
    <property type="component" value="Unassembled WGS sequence"/>
</dbReference>
<evidence type="ECO:0000259" key="3">
    <source>
        <dbReference type="Pfam" id="PF00483"/>
    </source>
</evidence>
<organism evidence="4 5">
    <name type="scientific">Candidatus Merdivivens pullistercoris</name>
    <dbReference type="NCBI Taxonomy" id="2840873"/>
    <lineage>
        <taxon>Bacteria</taxon>
        <taxon>Pseudomonadati</taxon>
        <taxon>Bacteroidota</taxon>
        <taxon>Bacteroidia</taxon>
        <taxon>Bacteroidales</taxon>
        <taxon>Muribaculaceae</taxon>
        <taxon>Muribaculaceae incertae sedis</taxon>
        <taxon>Candidatus Merdivivens</taxon>
    </lineage>
</organism>
<accession>A0A9D9N937</accession>
<evidence type="ECO:0000313" key="4">
    <source>
        <dbReference type="EMBL" id="MBO8464689.1"/>
    </source>
</evidence>
<reference evidence="4" key="2">
    <citation type="journal article" date="2021" name="PeerJ">
        <title>Extensive microbial diversity within the chicken gut microbiome revealed by metagenomics and culture.</title>
        <authorList>
            <person name="Gilroy R."/>
            <person name="Ravi A."/>
            <person name="Getino M."/>
            <person name="Pursley I."/>
            <person name="Horton D.L."/>
            <person name="Alikhan N.F."/>
            <person name="Baker D."/>
            <person name="Gharbi K."/>
            <person name="Hall N."/>
            <person name="Watson M."/>
            <person name="Adriaenssens E.M."/>
            <person name="Foster-Nyarko E."/>
            <person name="Jarju S."/>
            <person name="Secka A."/>
            <person name="Antonio M."/>
            <person name="Oren A."/>
            <person name="Chaudhuri R.R."/>
            <person name="La Ragione R."/>
            <person name="Hildebrand F."/>
            <person name="Pallen M.J."/>
        </authorList>
    </citation>
    <scope>NUCLEOTIDE SEQUENCE</scope>
    <source>
        <strain evidence="4">10037</strain>
    </source>
</reference>
<dbReference type="Gene3D" id="3.90.550.10">
    <property type="entry name" value="Spore Coat Polysaccharide Biosynthesis Protein SpsA, Chain A"/>
    <property type="match status" value="1"/>
</dbReference>
<evidence type="ECO:0000256" key="1">
    <source>
        <dbReference type="ARBA" id="ARBA00022679"/>
    </source>
</evidence>
<comment type="caution">
    <text evidence="4">The sequence shown here is derived from an EMBL/GenBank/DDBJ whole genome shotgun (WGS) entry which is preliminary data.</text>
</comment>
<reference evidence="4" key="1">
    <citation type="submission" date="2020-10" db="EMBL/GenBank/DDBJ databases">
        <authorList>
            <person name="Gilroy R."/>
        </authorList>
    </citation>
    <scope>NUCLEOTIDE SEQUENCE</scope>
    <source>
        <strain evidence="4">10037</strain>
    </source>
</reference>
<protein>
    <submittedName>
        <fullName evidence="4">NTP transferase domain-containing protein</fullName>
    </submittedName>
</protein>
<dbReference type="SUPFAM" id="SSF53448">
    <property type="entry name" value="Nucleotide-diphospho-sugar transferases"/>
    <property type="match status" value="1"/>
</dbReference>
<dbReference type="Pfam" id="PF00483">
    <property type="entry name" value="NTP_transferase"/>
    <property type="match status" value="1"/>
</dbReference>
<sequence length="255" mass="27603">MKAMIFAAGLGMRLRPFTLTAPKALYPLNGKPLLYWTVRKLKESGTVDEIVVNVHHFASRIVDYMGSEEFLSMSEGLEVNVSDESGCLLETGGGMLHAEKYLAGGRFLMYNADIVSNADLSALCASHADASLATLLTSHRQTGRYLLFDDEMCLCGWYNTVTGEVRSPHAGLDPSRCLKLAFAGIHVASPGIFDAARRLGFSGKFSITDLYVSACASYRIMGHVQDGLLLADAGKPENIGKAERILVGMYPGNGR</sequence>